<evidence type="ECO:0000256" key="3">
    <source>
        <dbReference type="ARBA" id="ARBA00022741"/>
    </source>
</evidence>
<dbReference type="Proteomes" id="UP001597362">
    <property type="component" value="Unassembled WGS sequence"/>
</dbReference>
<dbReference type="InterPro" id="IPR000577">
    <property type="entry name" value="Carb_kinase_FGGY"/>
</dbReference>
<accession>A0ABW4YR60</accession>
<evidence type="ECO:0000313" key="10">
    <source>
        <dbReference type="Proteomes" id="UP001597362"/>
    </source>
</evidence>
<evidence type="ECO:0000256" key="6">
    <source>
        <dbReference type="ARBA" id="ARBA00043149"/>
    </source>
</evidence>
<evidence type="ECO:0000256" key="5">
    <source>
        <dbReference type="ARBA" id="ARBA00022840"/>
    </source>
</evidence>
<dbReference type="InterPro" id="IPR018483">
    <property type="entry name" value="Carb_kinase_FGGY_CS"/>
</dbReference>
<dbReference type="EMBL" id="JBHUHO010000048">
    <property type="protein sequence ID" value="MFD2117914.1"/>
    <property type="molecule type" value="Genomic_DNA"/>
</dbReference>
<dbReference type="InterPro" id="IPR018484">
    <property type="entry name" value="FGGY_N"/>
</dbReference>
<proteinExistence type="inferred from homology"/>
<evidence type="ECO:0000313" key="9">
    <source>
        <dbReference type="EMBL" id="MFD2117914.1"/>
    </source>
</evidence>
<keyword evidence="2" id="KW-0808">Transferase</keyword>
<dbReference type="InterPro" id="IPR043129">
    <property type="entry name" value="ATPase_NBD"/>
</dbReference>
<dbReference type="CDD" id="cd07769">
    <property type="entry name" value="ASKHA_NBD_FGGY_GK"/>
    <property type="match status" value="1"/>
</dbReference>
<reference evidence="10" key="1">
    <citation type="journal article" date="2019" name="Int. J. Syst. Evol. Microbiol.">
        <title>The Global Catalogue of Microorganisms (GCM) 10K type strain sequencing project: providing services to taxonomists for standard genome sequencing and annotation.</title>
        <authorList>
            <consortium name="The Broad Institute Genomics Platform"/>
            <consortium name="The Broad Institute Genome Sequencing Center for Infectious Disease"/>
            <person name="Wu L."/>
            <person name="Ma J."/>
        </authorList>
    </citation>
    <scope>NUCLEOTIDE SEQUENCE [LARGE SCALE GENOMIC DNA]</scope>
    <source>
        <strain evidence="10">GH52</strain>
    </source>
</reference>
<dbReference type="SUPFAM" id="SSF53067">
    <property type="entry name" value="Actin-like ATPase domain"/>
    <property type="match status" value="2"/>
</dbReference>
<dbReference type="InterPro" id="IPR018485">
    <property type="entry name" value="FGGY_C"/>
</dbReference>
<evidence type="ECO:0000256" key="2">
    <source>
        <dbReference type="ARBA" id="ARBA00022679"/>
    </source>
</evidence>
<sequence length="502" mass="55281">MEKEYIVTIDQSTAGSKVLIIDRHGHIVARTSLQHQQYYPQSDWVEHDAEEIYANVQRCMLEALAISQLDPSQLAAVSITNQRETALMWDAETGKPIAPAIVWQCQRTASICQQLKQAGHEPMVKQKTGLMLDPYFSATKWQWLLQQNADLLERAKQGKIKIGTMDSWLIWKLTGGQVHATDMTNASRTLLFNIYNQQWDAELLQLFAIPHQMLPEVKASDACFGYTSDSSLFAERIPIVGVIGDSQAALFAQQCTKPGMAKATYGTGTSVMMNIGSQMPDPSANTSSNGLVTTIAWSAQGTTNYALEAVIRSSGDTIVWLREKLGLFETYEQLETALQSEEARHSEVFLVPAFHGLAAPYWQPDARAAIIGLERSSGRTDIIAAAVKSIALQISDAVQLLETESGIPLTELRTDGGASSNKWLMQYQADLLGRDVLKAKHEELSAIGAALMAGASVNIWADASEVFQGEAYYAKYVPVMEESQRLHIKAGWQAAIQAVLKQ</sequence>
<dbReference type="RefSeq" id="WP_377775321.1">
    <property type="nucleotide sequence ID" value="NZ_JBHUHO010000048.1"/>
</dbReference>
<keyword evidence="5" id="KW-0067">ATP-binding</keyword>
<keyword evidence="4 9" id="KW-0418">Kinase</keyword>
<comment type="caution">
    <text evidence="9">The sequence shown here is derived from an EMBL/GenBank/DDBJ whole genome shotgun (WGS) entry which is preliminary data.</text>
</comment>
<dbReference type="PANTHER" id="PTHR10196:SF69">
    <property type="entry name" value="GLYCEROL KINASE"/>
    <property type="match status" value="1"/>
</dbReference>
<dbReference type="NCBIfam" id="NF000756">
    <property type="entry name" value="PRK00047.1"/>
    <property type="match status" value="1"/>
</dbReference>
<organism evidence="9 10">
    <name type="scientific">Paenibacillus yanchengensis</name>
    <dbReference type="NCBI Taxonomy" id="2035833"/>
    <lineage>
        <taxon>Bacteria</taxon>
        <taxon>Bacillati</taxon>
        <taxon>Bacillota</taxon>
        <taxon>Bacilli</taxon>
        <taxon>Bacillales</taxon>
        <taxon>Paenibacillaceae</taxon>
        <taxon>Paenibacillus</taxon>
    </lineage>
</organism>
<name>A0ABW4YR60_9BACL</name>
<dbReference type="PANTHER" id="PTHR10196">
    <property type="entry name" value="SUGAR KINASE"/>
    <property type="match status" value="1"/>
</dbReference>
<evidence type="ECO:0000256" key="1">
    <source>
        <dbReference type="ARBA" id="ARBA00009156"/>
    </source>
</evidence>
<protein>
    <recommendedName>
        <fullName evidence="6">ATP:glycerol 3-phosphotransferase</fullName>
    </recommendedName>
</protein>
<keyword evidence="10" id="KW-1185">Reference proteome</keyword>
<gene>
    <name evidence="9" type="ORF">ACFSJH_19460</name>
</gene>
<dbReference type="Gene3D" id="3.30.420.40">
    <property type="match status" value="2"/>
</dbReference>
<dbReference type="GO" id="GO:0016301">
    <property type="term" value="F:kinase activity"/>
    <property type="evidence" value="ECO:0007669"/>
    <property type="project" value="UniProtKB-KW"/>
</dbReference>
<comment type="similarity">
    <text evidence="1">Belongs to the FGGY kinase family.</text>
</comment>
<evidence type="ECO:0000259" key="8">
    <source>
        <dbReference type="Pfam" id="PF02782"/>
    </source>
</evidence>
<dbReference type="Pfam" id="PF00370">
    <property type="entry name" value="FGGY_N"/>
    <property type="match status" value="1"/>
</dbReference>
<evidence type="ECO:0000256" key="4">
    <source>
        <dbReference type="ARBA" id="ARBA00022777"/>
    </source>
</evidence>
<dbReference type="Pfam" id="PF02782">
    <property type="entry name" value="FGGY_C"/>
    <property type="match status" value="1"/>
</dbReference>
<evidence type="ECO:0000259" key="7">
    <source>
        <dbReference type="Pfam" id="PF00370"/>
    </source>
</evidence>
<dbReference type="PIRSF" id="PIRSF000538">
    <property type="entry name" value="GlpK"/>
    <property type="match status" value="1"/>
</dbReference>
<keyword evidence="3" id="KW-0547">Nucleotide-binding</keyword>
<feature type="domain" description="Carbohydrate kinase FGGY N-terminal" evidence="7">
    <location>
        <begin position="5"/>
        <end position="251"/>
    </location>
</feature>
<dbReference type="PROSITE" id="PS00933">
    <property type="entry name" value="FGGY_KINASES_1"/>
    <property type="match status" value="1"/>
</dbReference>
<feature type="domain" description="Carbohydrate kinase FGGY C-terminal" evidence="8">
    <location>
        <begin position="262"/>
        <end position="455"/>
    </location>
</feature>